<gene>
    <name evidence="2" type="ORF">NP777_41900</name>
</gene>
<dbReference type="EMBL" id="JANIAA010000051">
    <property type="protein sequence ID" value="MCQ8194675.1"/>
    <property type="molecule type" value="Genomic_DNA"/>
</dbReference>
<evidence type="ECO:0000313" key="2">
    <source>
        <dbReference type="EMBL" id="MCQ8194675.1"/>
    </source>
</evidence>
<name>A0ABT1VB99_9ACTN</name>
<evidence type="ECO:0000256" key="1">
    <source>
        <dbReference type="SAM" id="MobiDB-lite"/>
    </source>
</evidence>
<organism evidence="2 3">
    <name type="scientific">Streptomyces rugosispiralis</name>
    <dbReference type="NCBI Taxonomy" id="2967341"/>
    <lineage>
        <taxon>Bacteria</taxon>
        <taxon>Bacillati</taxon>
        <taxon>Actinomycetota</taxon>
        <taxon>Actinomycetes</taxon>
        <taxon>Kitasatosporales</taxon>
        <taxon>Streptomycetaceae</taxon>
        <taxon>Streptomyces</taxon>
    </lineage>
</organism>
<dbReference type="RefSeq" id="WP_256655437.1">
    <property type="nucleotide sequence ID" value="NZ_JANIAA010000051.1"/>
</dbReference>
<comment type="caution">
    <text evidence="2">The sequence shown here is derived from an EMBL/GenBank/DDBJ whole genome shotgun (WGS) entry which is preliminary data.</text>
</comment>
<feature type="region of interest" description="Disordered" evidence="1">
    <location>
        <begin position="1"/>
        <end position="22"/>
    </location>
</feature>
<protein>
    <submittedName>
        <fullName evidence="2">Chromosome segregation ATPase</fullName>
    </submittedName>
</protein>
<dbReference type="Proteomes" id="UP001204746">
    <property type="component" value="Unassembled WGS sequence"/>
</dbReference>
<sequence length="102" mass="11450">MADNIPPAKRSSAQASDLRPKWVPMRDDQYSGLTALARDLMDARTRKIERITENTLIRVGIDLLLAHPELLAGDTEEDLRAHALAYMARLQGPPKEDEGRDE</sequence>
<proteinExistence type="predicted"/>
<accession>A0ABT1VB99</accession>
<keyword evidence="3" id="KW-1185">Reference proteome</keyword>
<reference evidence="2 3" key="1">
    <citation type="submission" date="2022-07" db="EMBL/GenBank/DDBJ databases">
        <authorList>
            <person name="Phongsopitanun W."/>
            <person name="Tanasupawat S."/>
        </authorList>
    </citation>
    <scope>NUCLEOTIDE SEQUENCE [LARGE SCALE GENOMIC DNA]</scope>
    <source>
        <strain evidence="2 3">RCU-064</strain>
    </source>
</reference>
<evidence type="ECO:0000313" key="3">
    <source>
        <dbReference type="Proteomes" id="UP001204746"/>
    </source>
</evidence>